<keyword evidence="3" id="KW-1185">Reference proteome</keyword>
<dbReference type="AlphaFoldDB" id="A0A9P8LHE2"/>
<feature type="region of interest" description="Disordered" evidence="1">
    <location>
        <begin position="1"/>
        <end position="133"/>
    </location>
</feature>
<comment type="caution">
    <text evidence="2">The sequence shown here is derived from an EMBL/GenBank/DDBJ whole genome shotgun (WGS) entry which is preliminary data.</text>
</comment>
<feature type="compositionally biased region" description="Acidic residues" evidence="1">
    <location>
        <begin position="620"/>
        <end position="638"/>
    </location>
</feature>
<feature type="compositionally biased region" description="Basic and acidic residues" evidence="1">
    <location>
        <begin position="430"/>
        <end position="464"/>
    </location>
</feature>
<sequence>MPKAAKPRKAKQKTTAAAAGRATATRSTRNAGAAATSTTVTNGMATAATAPGPARTPGRALRSRGACSPNMSLEALHQITRRPRKPRNAVQAPTTLEDRSEQGDSATGDSVGELQTGESGSESSSNQADGDVVNGVVTSQTSAGTDYDGETVRVHKTQKALLSQTQLQPVAATWYIDQAVQTEPPPPCTGVEDTNYSAKFSSVHVRGLILTREELEHITESRKSQQPQQVSKPASARKVTNWHSILHGPVAVDEESTASSFLRADDPIVADPCLPLHELFADAEDPKWISGDPSFFQKPLPVESSDEPPDDDMPDVGLSADETAGTTDRDAEGSNGAPGISNDGRSMESTSSTPKPVATEDNSRTPVATPRNRGWSIFSLPNSIARGLTSTVSSLLGQSRQTVDNSGPSEPSLETPTRPHGQSKSSRLSSDARRRISSERRPERSNRRLHQDFQRARRQAEVNRQRNIAPPRPSRRKAHTAPSTPAALNALGPLDTLNVPRAPETASERSRKRKYDAPPGTSYGLSDDIFHSSDSDEPVTPLRSRSLSKARGGVGNIGPEDGAERPTKKARVVSAAETGTPTSSRGMLEDTPKSKREKKIFSPPKGASYGLSEAFYEYTSSEESDGEDEEDGQDGQDGQDERSEVNEMPSIFDEQQSAGIEPPPFLIPTKAPKVSEAATGDNQVTWTKPPPPPPTPAHAELPGGRIEEPPGGRTEVSDALARARSLTEQYKPAKPSGLRRVSIISVSTASPSSLSPPGSRHKDLPDHEERAQQEDRQEDAYEGETGTEVSGDDGDIAAVAATTEAPQQELPRPAWPNNNIAAPSIDSEVVNALNRNWSKEDEDQAVKDWAAVFANIKAKHGLLT</sequence>
<feature type="compositionally biased region" description="Basic residues" evidence="1">
    <location>
        <begin position="1"/>
        <end position="12"/>
    </location>
</feature>
<feature type="compositionally biased region" description="Polar residues" evidence="1">
    <location>
        <begin position="388"/>
        <end position="428"/>
    </location>
</feature>
<evidence type="ECO:0000313" key="3">
    <source>
        <dbReference type="Proteomes" id="UP000750711"/>
    </source>
</evidence>
<dbReference type="Proteomes" id="UP000750711">
    <property type="component" value="Unassembled WGS sequence"/>
</dbReference>
<feature type="compositionally biased region" description="Basic and acidic residues" evidence="1">
    <location>
        <begin position="760"/>
        <end position="779"/>
    </location>
</feature>
<evidence type="ECO:0000256" key="1">
    <source>
        <dbReference type="SAM" id="MobiDB-lite"/>
    </source>
</evidence>
<proteinExistence type="predicted"/>
<feature type="compositionally biased region" description="Polar residues" evidence="1">
    <location>
        <begin position="116"/>
        <end position="128"/>
    </location>
</feature>
<evidence type="ECO:0000313" key="2">
    <source>
        <dbReference type="EMBL" id="KAH0565552.1"/>
    </source>
</evidence>
<name>A0A9P8LHE2_9PEZI</name>
<feature type="compositionally biased region" description="Low complexity" evidence="1">
    <location>
        <begin position="742"/>
        <end position="758"/>
    </location>
</feature>
<organism evidence="2 3">
    <name type="scientific">Trichoglossum hirsutum</name>
    <dbReference type="NCBI Taxonomy" id="265104"/>
    <lineage>
        <taxon>Eukaryota</taxon>
        <taxon>Fungi</taxon>
        <taxon>Dikarya</taxon>
        <taxon>Ascomycota</taxon>
        <taxon>Pezizomycotina</taxon>
        <taxon>Geoglossomycetes</taxon>
        <taxon>Geoglossales</taxon>
        <taxon>Geoglossaceae</taxon>
        <taxon>Trichoglossum</taxon>
    </lineage>
</organism>
<accession>A0A9P8LHE2</accession>
<feature type="compositionally biased region" description="Low complexity" evidence="1">
    <location>
        <begin position="13"/>
        <end position="60"/>
    </location>
</feature>
<protein>
    <submittedName>
        <fullName evidence="2">Uncharacterized protein</fullName>
    </submittedName>
</protein>
<feature type="region of interest" description="Disordered" evidence="1">
    <location>
        <begin position="290"/>
        <end position="821"/>
    </location>
</feature>
<reference evidence="2" key="1">
    <citation type="submission" date="2021-03" db="EMBL/GenBank/DDBJ databases">
        <title>Comparative genomics and phylogenomic investigation of the class Geoglossomycetes provide insights into ecological specialization and systematics.</title>
        <authorList>
            <person name="Melie T."/>
            <person name="Pirro S."/>
            <person name="Miller A.N."/>
            <person name="Quandt A."/>
        </authorList>
    </citation>
    <scope>NUCLEOTIDE SEQUENCE</scope>
    <source>
        <strain evidence="2">CAQ_001_2017</strain>
    </source>
</reference>
<gene>
    <name evidence="2" type="ORF">GP486_001048</name>
</gene>
<dbReference type="EMBL" id="JAGHQM010000082">
    <property type="protein sequence ID" value="KAH0565552.1"/>
    <property type="molecule type" value="Genomic_DNA"/>
</dbReference>
<feature type="compositionally biased region" description="Polar residues" evidence="1">
    <location>
        <begin position="343"/>
        <end position="354"/>
    </location>
</feature>
<feature type="compositionally biased region" description="Acidic residues" evidence="1">
    <location>
        <begin position="304"/>
        <end position="314"/>
    </location>
</feature>